<dbReference type="PANTHER" id="PTHR11527">
    <property type="entry name" value="HEAT-SHOCK PROTEIN 20 FAMILY MEMBER"/>
    <property type="match status" value="1"/>
</dbReference>
<evidence type="ECO:0000259" key="4">
    <source>
        <dbReference type="PROSITE" id="PS01031"/>
    </source>
</evidence>
<evidence type="ECO:0000256" key="3">
    <source>
        <dbReference type="RuleBase" id="RU003616"/>
    </source>
</evidence>
<comment type="similarity">
    <text evidence="2 3">Belongs to the small heat shock protein (HSP20) family.</text>
</comment>
<gene>
    <name evidence="5" type="ORF">VKT23_008306</name>
</gene>
<dbReference type="InterPro" id="IPR008978">
    <property type="entry name" value="HSP20-like_chaperone"/>
</dbReference>
<dbReference type="EMBL" id="JBANRG010000012">
    <property type="protein sequence ID" value="KAK7461872.1"/>
    <property type="molecule type" value="Genomic_DNA"/>
</dbReference>
<dbReference type="CDD" id="cd06464">
    <property type="entry name" value="ACD_sHsps-like"/>
    <property type="match status" value="1"/>
</dbReference>
<evidence type="ECO:0000256" key="2">
    <source>
        <dbReference type="PROSITE-ProRule" id="PRU00285"/>
    </source>
</evidence>
<dbReference type="SUPFAM" id="SSF49764">
    <property type="entry name" value="HSP20-like chaperones"/>
    <property type="match status" value="1"/>
</dbReference>
<evidence type="ECO:0000313" key="5">
    <source>
        <dbReference type="EMBL" id="KAK7461872.1"/>
    </source>
</evidence>
<dbReference type="PROSITE" id="PS01031">
    <property type="entry name" value="SHSP"/>
    <property type="match status" value="1"/>
</dbReference>
<organism evidence="5 6">
    <name type="scientific">Marasmiellus scandens</name>
    <dbReference type="NCBI Taxonomy" id="2682957"/>
    <lineage>
        <taxon>Eukaryota</taxon>
        <taxon>Fungi</taxon>
        <taxon>Dikarya</taxon>
        <taxon>Basidiomycota</taxon>
        <taxon>Agaricomycotina</taxon>
        <taxon>Agaricomycetes</taxon>
        <taxon>Agaricomycetidae</taxon>
        <taxon>Agaricales</taxon>
        <taxon>Marasmiineae</taxon>
        <taxon>Omphalotaceae</taxon>
        <taxon>Marasmiellus</taxon>
    </lineage>
</organism>
<dbReference type="InterPro" id="IPR031107">
    <property type="entry name" value="Small_HSP"/>
</dbReference>
<proteinExistence type="inferred from homology"/>
<reference evidence="5 6" key="1">
    <citation type="submission" date="2024-01" db="EMBL/GenBank/DDBJ databases">
        <title>A draft genome for the cacao thread blight pathogen Marasmiellus scandens.</title>
        <authorList>
            <person name="Baruah I.K."/>
            <person name="Leung J."/>
            <person name="Bukari Y."/>
            <person name="Amoako-Attah I."/>
            <person name="Meinhardt L.W."/>
            <person name="Bailey B.A."/>
            <person name="Cohen S.P."/>
        </authorList>
    </citation>
    <scope>NUCLEOTIDE SEQUENCE [LARGE SCALE GENOMIC DNA]</scope>
    <source>
        <strain evidence="5 6">GH-19</strain>
    </source>
</reference>
<evidence type="ECO:0000313" key="6">
    <source>
        <dbReference type="Proteomes" id="UP001498398"/>
    </source>
</evidence>
<protein>
    <recommendedName>
        <fullName evidence="4">SHSP domain-containing protein</fullName>
    </recommendedName>
</protein>
<dbReference type="InterPro" id="IPR002068">
    <property type="entry name" value="A-crystallin/Hsp20_dom"/>
</dbReference>
<name>A0ABR1JL46_9AGAR</name>
<keyword evidence="6" id="KW-1185">Reference proteome</keyword>
<evidence type="ECO:0000256" key="1">
    <source>
        <dbReference type="ARBA" id="ARBA00023016"/>
    </source>
</evidence>
<sequence>MTGSALPTELSLVKVRFKGKGPVPSDVQRFLKPKMDLHEDSEKNIVTATFEFPGIKKEDVSIDVHNGRMTVSAESKISEEHDHEGYAVRERRFGKYSRTLQLPQGVTEDQIKASMVDGVLTVTFPKASTEAGPKKVSIS</sequence>
<dbReference type="Gene3D" id="2.60.40.790">
    <property type="match status" value="1"/>
</dbReference>
<feature type="domain" description="SHSP" evidence="4">
    <location>
        <begin position="26"/>
        <end position="139"/>
    </location>
</feature>
<dbReference type="Proteomes" id="UP001498398">
    <property type="component" value="Unassembled WGS sequence"/>
</dbReference>
<accession>A0ABR1JL46</accession>
<dbReference type="Pfam" id="PF00011">
    <property type="entry name" value="HSP20"/>
    <property type="match status" value="1"/>
</dbReference>
<keyword evidence="1" id="KW-0346">Stress response</keyword>
<comment type="caution">
    <text evidence="5">The sequence shown here is derived from an EMBL/GenBank/DDBJ whole genome shotgun (WGS) entry which is preliminary data.</text>
</comment>